<reference evidence="17" key="1">
    <citation type="submission" date="2021-09" db="EMBL/GenBank/DDBJ databases">
        <authorList>
            <consortium name="AG Swart"/>
            <person name="Singh M."/>
            <person name="Singh A."/>
            <person name="Seah K."/>
            <person name="Emmerich C."/>
        </authorList>
    </citation>
    <scope>NUCLEOTIDE SEQUENCE</scope>
    <source>
        <strain evidence="17">ATCC30299</strain>
    </source>
</reference>
<comment type="cofactor">
    <cofactor evidence="1">
        <name>Mn(2+)</name>
        <dbReference type="ChEBI" id="CHEBI:29035"/>
    </cofactor>
</comment>
<comment type="cofactor">
    <cofactor evidence="2">
        <name>Mg(2+)</name>
        <dbReference type="ChEBI" id="CHEBI:18420"/>
    </cofactor>
</comment>
<evidence type="ECO:0000256" key="3">
    <source>
        <dbReference type="ARBA" id="ARBA00004170"/>
    </source>
</evidence>
<feature type="domain" description="PPM-type phosphatase" evidence="16">
    <location>
        <begin position="101"/>
        <end position="384"/>
    </location>
</feature>
<dbReference type="PANTHER" id="PTHR13832">
    <property type="entry name" value="PROTEIN PHOSPHATASE 2C"/>
    <property type="match status" value="1"/>
</dbReference>
<name>A0AAU9INE7_9CILI</name>
<evidence type="ECO:0000256" key="7">
    <source>
        <dbReference type="ARBA" id="ARBA00022801"/>
    </source>
</evidence>
<dbReference type="InterPro" id="IPR001932">
    <property type="entry name" value="PPM-type_phosphatase-like_dom"/>
</dbReference>
<evidence type="ECO:0000256" key="13">
    <source>
        <dbReference type="ARBA" id="ARBA00048336"/>
    </source>
</evidence>
<dbReference type="InterPro" id="IPR000222">
    <property type="entry name" value="PP2C_BS"/>
</dbReference>
<dbReference type="GO" id="GO:0004722">
    <property type="term" value="F:protein serine/threonine phosphatase activity"/>
    <property type="evidence" value="ECO:0007669"/>
    <property type="project" value="UniProtKB-EC"/>
</dbReference>
<evidence type="ECO:0000256" key="15">
    <source>
        <dbReference type="SAM" id="MobiDB-lite"/>
    </source>
</evidence>
<dbReference type="PROSITE" id="PS51746">
    <property type="entry name" value="PPM_2"/>
    <property type="match status" value="1"/>
</dbReference>
<comment type="similarity">
    <text evidence="4 14">Belongs to the PP2C family.</text>
</comment>
<dbReference type="Pfam" id="PF00481">
    <property type="entry name" value="PP2C"/>
    <property type="match status" value="1"/>
</dbReference>
<evidence type="ECO:0000256" key="14">
    <source>
        <dbReference type="RuleBase" id="RU003465"/>
    </source>
</evidence>
<accession>A0AAU9INE7</accession>
<dbReference type="Gene3D" id="3.60.40.10">
    <property type="entry name" value="PPM-type phosphatase domain"/>
    <property type="match status" value="1"/>
</dbReference>
<evidence type="ECO:0000256" key="12">
    <source>
        <dbReference type="ARBA" id="ARBA00047761"/>
    </source>
</evidence>
<evidence type="ECO:0000256" key="5">
    <source>
        <dbReference type="ARBA" id="ARBA00013081"/>
    </source>
</evidence>
<keyword evidence="7 14" id="KW-0378">Hydrolase</keyword>
<gene>
    <name evidence="17" type="ORF">BSTOLATCC_MIC9514</name>
</gene>
<dbReference type="CDD" id="cd00143">
    <property type="entry name" value="PP2Cc"/>
    <property type="match status" value="1"/>
</dbReference>
<comment type="caution">
    <text evidence="17">The sequence shown here is derived from an EMBL/GenBank/DDBJ whole genome shotgun (WGS) entry which is preliminary data.</text>
</comment>
<dbReference type="EMBL" id="CAJZBQ010000011">
    <property type="protein sequence ID" value="CAG9313709.1"/>
    <property type="molecule type" value="Genomic_DNA"/>
</dbReference>
<evidence type="ECO:0000256" key="9">
    <source>
        <dbReference type="ARBA" id="ARBA00022912"/>
    </source>
</evidence>
<dbReference type="InterPro" id="IPR015655">
    <property type="entry name" value="PP2C"/>
</dbReference>
<evidence type="ECO:0000313" key="17">
    <source>
        <dbReference type="EMBL" id="CAG9313709.1"/>
    </source>
</evidence>
<evidence type="ECO:0000256" key="8">
    <source>
        <dbReference type="ARBA" id="ARBA00022842"/>
    </source>
</evidence>
<dbReference type="PROSITE" id="PS01032">
    <property type="entry name" value="PPM_1"/>
    <property type="match status" value="1"/>
</dbReference>
<dbReference type="GO" id="GO:0046872">
    <property type="term" value="F:metal ion binding"/>
    <property type="evidence" value="ECO:0007669"/>
    <property type="project" value="UniProtKB-KW"/>
</dbReference>
<dbReference type="EC" id="3.1.3.16" evidence="5"/>
<keyword evidence="18" id="KW-1185">Reference proteome</keyword>
<dbReference type="Proteomes" id="UP001162131">
    <property type="component" value="Unassembled WGS sequence"/>
</dbReference>
<dbReference type="SUPFAM" id="SSF81606">
    <property type="entry name" value="PP2C-like"/>
    <property type="match status" value="1"/>
</dbReference>
<dbReference type="PANTHER" id="PTHR13832:SF803">
    <property type="entry name" value="PROTEIN PHOSPHATASE 1G"/>
    <property type="match status" value="1"/>
</dbReference>
<evidence type="ECO:0000256" key="1">
    <source>
        <dbReference type="ARBA" id="ARBA00001936"/>
    </source>
</evidence>
<keyword evidence="8" id="KW-0460">Magnesium</keyword>
<evidence type="ECO:0000313" key="18">
    <source>
        <dbReference type="Proteomes" id="UP001162131"/>
    </source>
</evidence>
<organism evidence="17 18">
    <name type="scientific">Blepharisma stoltei</name>
    <dbReference type="NCBI Taxonomy" id="1481888"/>
    <lineage>
        <taxon>Eukaryota</taxon>
        <taxon>Sar</taxon>
        <taxon>Alveolata</taxon>
        <taxon>Ciliophora</taxon>
        <taxon>Postciliodesmatophora</taxon>
        <taxon>Heterotrichea</taxon>
        <taxon>Heterotrichida</taxon>
        <taxon>Blepharismidae</taxon>
        <taxon>Blepharisma</taxon>
    </lineage>
</organism>
<evidence type="ECO:0000256" key="4">
    <source>
        <dbReference type="ARBA" id="ARBA00006702"/>
    </source>
</evidence>
<sequence>MNTKKSLARGLPTNKPYRSTSTELTTFPDIDKNRFSTPFLTRNLTHKKLSLCSNKLNTQTVAKFSHLAQQVLNSTPQTPKEYYQILKPSSISRFSCGKVLAYAGNTNKGLIRKKNEDRIMIISSVNKPHNKVFEDNWPNCSYFGLFDGHGGNGCSNFLRDNLHQFIIESHHFPLAPHKAINEALARAESEFMKISKETNDKSGSCAVIALIVGQFCFIANVGDSRALMSGMSGKHVYSLTTDHKPAEPQEQARIFQAGGLVYSTTALNKSKIYRVLPGRLSVSRTIGDIEAKNFEMGGNPGVVISTPEIRKFEIKPEYDFIMLGSDGIFDTLTNRDVVDKAWESIDGLNDENVPSKCARAAEGIILESFKRQTRDNVSTVIIALRNLNKS</sequence>
<evidence type="ECO:0000259" key="16">
    <source>
        <dbReference type="PROSITE" id="PS51746"/>
    </source>
</evidence>
<feature type="region of interest" description="Disordered" evidence="15">
    <location>
        <begin position="1"/>
        <end position="23"/>
    </location>
</feature>
<comment type="subcellular location">
    <subcellularLocation>
        <location evidence="3">Membrane</location>
        <topology evidence="3">Peripheral membrane protein</topology>
    </subcellularLocation>
</comment>
<evidence type="ECO:0000256" key="11">
    <source>
        <dbReference type="ARBA" id="ARBA00023211"/>
    </source>
</evidence>
<keyword evidence="6" id="KW-0479">Metal-binding</keyword>
<evidence type="ECO:0000256" key="6">
    <source>
        <dbReference type="ARBA" id="ARBA00022723"/>
    </source>
</evidence>
<keyword evidence="9 14" id="KW-0904">Protein phosphatase</keyword>
<comment type="catalytic activity">
    <reaction evidence="12">
        <text>O-phospho-L-seryl-[protein] + H2O = L-seryl-[protein] + phosphate</text>
        <dbReference type="Rhea" id="RHEA:20629"/>
        <dbReference type="Rhea" id="RHEA-COMP:9863"/>
        <dbReference type="Rhea" id="RHEA-COMP:11604"/>
        <dbReference type="ChEBI" id="CHEBI:15377"/>
        <dbReference type="ChEBI" id="CHEBI:29999"/>
        <dbReference type="ChEBI" id="CHEBI:43474"/>
        <dbReference type="ChEBI" id="CHEBI:83421"/>
        <dbReference type="EC" id="3.1.3.16"/>
    </reaction>
</comment>
<keyword evidence="10" id="KW-0472">Membrane</keyword>
<dbReference type="GO" id="GO:0016020">
    <property type="term" value="C:membrane"/>
    <property type="evidence" value="ECO:0007669"/>
    <property type="project" value="UniProtKB-SubCell"/>
</dbReference>
<dbReference type="SMART" id="SM00332">
    <property type="entry name" value="PP2Cc"/>
    <property type="match status" value="1"/>
</dbReference>
<protein>
    <recommendedName>
        <fullName evidence="5">protein-serine/threonine phosphatase</fullName>
        <ecNumber evidence="5">3.1.3.16</ecNumber>
    </recommendedName>
</protein>
<keyword evidence="11" id="KW-0464">Manganese</keyword>
<comment type="catalytic activity">
    <reaction evidence="13">
        <text>O-phospho-L-threonyl-[protein] + H2O = L-threonyl-[protein] + phosphate</text>
        <dbReference type="Rhea" id="RHEA:47004"/>
        <dbReference type="Rhea" id="RHEA-COMP:11060"/>
        <dbReference type="Rhea" id="RHEA-COMP:11605"/>
        <dbReference type="ChEBI" id="CHEBI:15377"/>
        <dbReference type="ChEBI" id="CHEBI:30013"/>
        <dbReference type="ChEBI" id="CHEBI:43474"/>
        <dbReference type="ChEBI" id="CHEBI:61977"/>
        <dbReference type="EC" id="3.1.3.16"/>
    </reaction>
</comment>
<evidence type="ECO:0000256" key="2">
    <source>
        <dbReference type="ARBA" id="ARBA00001946"/>
    </source>
</evidence>
<dbReference type="AlphaFoldDB" id="A0AAU9INE7"/>
<evidence type="ECO:0000256" key="10">
    <source>
        <dbReference type="ARBA" id="ARBA00023136"/>
    </source>
</evidence>
<dbReference type="InterPro" id="IPR036457">
    <property type="entry name" value="PPM-type-like_dom_sf"/>
</dbReference>
<proteinExistence type="inferred from homology"/>